<evidence type="ECO:0000313" key="1">
    <source>
        <dbReference type="EMBL" id="OGC53216.1"/>
    </source>
</evidence>
<accession>A0A1F4V7R4</accession>
<organism evidence="1 2">
    <name type="scientific">candidate division WWE3 bacterium RIFCSPHIGHO2_01_FULL_43_9</name>
    <dbReference type="NCBI Taxonomy" id="1802618"/>
    <lineage>
        <taxon>Bacteria</taxon>
        <taxon>Katanobacteria</taxon>
    </lineage>
</organism>
<name>A0A1F4V7R4_UNCKA</name>
<protein>
    <submittedName>
        <fullName evidence="1">Uncharacterized protein</fullName>
    </submittedName>
</protein>
<comment type="caution">
    <text evidence="1">The sequence shown here is derived from an EMBL/GenBank/DDBJ whole genome shotgun (WGS) entry which is preliminary data.</text>
</comment>
<reference evidence="1 2" key="1">
    <citation type="journal article" date="2016" name="Nat. Commun.">
        <title>Thousands of microbial genomes shed light on interconnected biogeochemical processes in an aquifer system.</title>
        <authorList>
            <person name="Anantharaman K."/>
            <person name="Brown C.T."/>
            <person name="Hug L.A."/>
            <person name="Sharon I."/>
            <person name="Castelle C.J."/>
            <person name="Probst A.J."/>
            <person name="Thomas B.C."/>
            <person name="Singh A."/>
            <person name="Wilkins M.J."/>
            <person name="Karaoz U."/>
            <person name="Brodie E.L."/>
            <person name="Williams K.H."/>
            <person name="Hubbard S.S."/>
            <person name="Banfield J.F."/>
        </authorList>
    </citation>
    <scope>NUCLEOTIDE SEQUENCE [LARGE SCALE GENOMIC DNA]</scope>
</reference>
<dbReference type="EMBL" id="MEVB01000006">
    <property type="protein sequence ID" value="OGC53216.1"/>
    <property type="molecule type" value="Genomic_DNA"/>
</dbReference>
<sequence length="542" mass="61324">MTQTQNDRTKITFVSNIADVSLSYLLELMIALGSYREGLVLVGGWVPYLLLKEYQPSDVDFRHVGSKDIDIAVNPKLVDEKGYSSILEILKQHGYEPKLDVQGKPVQHSFVKNVVTSKGDEQIQIDFLGPEYGGTQKNKRHQRIQEDFLVRKVRGADVMFDHTVDVALEGKLPDGAEGRTNIKMADIVGIMTMKGIVIGSRYKQKDAYDIHSLVLYYKSGPYIVAEEIRPFKEHGLIKEAIESIHDKFRSREAEGPSWVADFQEAAGELREQVKTQAYLQVQRFLTALYEPPQPPKKEDVQVPDDIPVLDIEPGVGRSGGPSGYFVHFQAINTGDKVAIDCHWGIRGFGYERRSPEVFILRPGKKKQLEYKISDEPVFNEPVPELNIFFEYQNNKGVSFFTRRELVLEKVPSGAFYNITKVGQFHPAVVLTDSKIRRISEPYVPQGNFTTEVIVDVEVKGKIKQIKMGFAPGLPGVFGFLKGQFVHDDERVKAALSELAQRKVRNMLRTDSLNDYIFSSDDLPDRNKSGFDAYVSLRDSLDR</sequence>
<gene>
    <name evidence="1" type="ORF">A2709_02650</name>
</gene>
<evidence type="ECO:0000313" key="2">
    <source>
        <dbReference type="Proteomes" id="UP000176853"/>
    </source>
</evidence>
<dbReference type="AlphaFoldDB" id="A0A1F4V7R4"/>
<dbReference type="Proteomes" id="UP000176853">
    <property type="component" value="Unassembled WGS sequence"/>
</dbReference>
<proteinExistence type="predicted"/>